<dbReference type="Proteomes" id="UP000001060">
    <property type="component" value="Chromosome"/>
</dbReference>
<dbReference type="RefSeq" id="WP_003635913.1">
    <property type="nucleotide sequence ID" value="NC_013861.1"/>
</dbReference>
<evidence type="ECO:0000313" key="1">
    <source>
        <dbReference type="EMBL" id="CBJ12843.1"/>
    </source>
</evidence>
<accession>D3HK81</accession>
<dbReference type="HOGENOM" id="CLU_1553364_0_0_6"/>
<dbReference type="InterPro" id="IPR027417">
    <property type="entry name" value="P-loop_NTPase"/>
</dbReference>
<dbReference type="CDD" id="cd00882">
    <property type="entry name" value="Ras_like_GTPase"/>
    <property type="match status" value="1"/>
</dbReference>
<dbReference type="SUPFAM" id="SSF52540">
    <property type="entry name" value="P-loop containing nucleoside triphosphate hydrolases"/>
    <property type="match status" value="1"/>
</dbReference>
<reference evidence="1 2" key="1">
    <citation type="journal article" date="2010" name="PLoS Genet.">
        <title>Analysis of the Legionella longbeachae genome and transcriptome uncovers unique strategies to cause Legionnaires' disease.</title>
        <authorList>
            <person name="Cazalet C."/>
            <person name="Gomez-Valero L."/>
            <person name="Rusniok C."/>
            <person name="Lomma M."/>
            <person name="Dervins-Ravault D."/>
            <person name="Newton H."/>
            <person name="Sansom F."/>
            <person name="Jarraud S."/>
            <person name="Zidane N."/>
            <person name="Ma L."/>
            <person name="Bouchier C."/>
            <person name="Etienne J."/>
            <person name="Hartland E."/>
            <person name="Buchrieser C."/>
        </authorList>
    </citation>
    <scope>NUCLEOTIDE SEQUENCE [LARGE SCALE GENOMIC DNA]</scope>
    <source>
        <strain evidence="1 2">NSW150</strain>
    </source>
</reference>
<dbReference type="AlphaFoldDB" id="D3HK81"/>
<keyword evidence="2" id="KW-1185">Reference proteome</keyword>
<evidence type="ECO:0000313" key="2">
    <source>
        <dbReference type="Proteomes" id="UP000001060"/>
    </source>
</evidence>
<dbReference type="GeneID" id="40926623"/>
<dbReference type="Gene3D" id="3.40.50.300">
    <property type="entry name" value="P-loop containing nucleotide triphosphate hydrolases"/>
    <property type="match status" value="1"/>
</dbReference>
<dbReference type="EMBL" id="FN650140">
    <property type="protein sequence ID" value="CBJ12843.1"/>
    <property type="molecule type" value="Genomic_DNA"/>
</dbReference>
<sequence length="175" mass="19943">MFSHLFKKNQLERNILILGEPGCGKRSFLLHYKDGQIASQDLHLPEINNLIYKKKLDNKQVSLVFTLNETNEELIPSMKKSVSYDLIISLIDLSSDKAKEKIIHQANIIEDHFPGVKTIYVGTKQDKLVDSDLPDNMIACSAKTGSGFDQFEEILLKKLDLDHQLNETHRCGYGR</sequence>
<dbReference type="OrthoDB" id="5642813at2"/>
<proteinExistence type="predicted"/>
<organism evidence="1 2">
    <name type="scientific">Legionella longbeachae serogroup 1 (strain NSW150)</name>
    <dbReference type="NCBI Taxonomy" id="661367"/>
    <lineage>
        <taxon>Bacteria</taxon>
        <taxon>Pseudomonadati</taxon>
        <taxon>Pseudomonadota</taxon>
        <taxon>Gammaproteobacteria</taxon>
        <taxon>Legionellales</taxon>
        <taxon>Legionellaceae</taxon>
        <taxon>Legionella</taxon>
    </lineage>
</organism>
<gene>
    <name evidence="1" type="ordered locus">LLO_2424</name>
</gene>
<dbReference type="STRING" id="661367.LLO_2424"/>
<dbReference type="KEGG" id="llo:LLO_2424"/>
<protein>
    <submittedName>
        <fullName evidence="1">Uncharacterized protein</fullName>
    </submittedName>
</protein>
<name>D3HK81_LEGLN</name>